<keyword evidence="3" id="KW-1185">Reference proteome</keyword>
<sequence>MSNRPPGAGLAETLARRDTLVVVFAVAVIVLLAGLYTVFGVGMSMTALDMTRMAPPVGQPPMSMGMAPAWSPGYALLIFLMWWIMMIAMMTPSAAPMLLLFVAVKKGGTERDRAHLLGLTFLAGYLLCWALFSAGAAAAQWLLEGAGLVDGAMMTVKSAGFSGLVMIAAGIFQFTPLKDACLAHCRSPAHFLAAHRRPGMGGALRMGLDHGSYCLGCCWALMALLFVGGIMNLWWIVGLALFVLAEKLLPWPRALSRGAGIALVLAGLWLLAPALAGGL</sequence>
<dbReference type="Proteomes" id="UP000186559">
    <property type="component" value="Chromosome"/>
</dbReference>
<organism evidence="2 3">
    <name type="scientific">Salipiger profundus</name>
    <dbReference type="NCBI Taxonomy" id="1229727"/>
    <lineage>
        <taxon>Bacteria</taxon>
        <taxon>Pseudomonadati</taxon>
        <taxon>Pseudomonadota</taxon>
        <taxon>Alphaproteobacteria</taxon>
        <taxon>Rhodobacterales</taxon>
        <taxon>Roseobacteraceae</taxon>
        <taxon>Salipiger</taxon>
    </lineage>
</organism>
<dbReference type="OrthoDB" id="164118at2"/>
<accession>A0A1U7D709</accession>
<keyword evidence="1" id="KW-0812">Transmembrane</keyword>
<dbReference type="InterPro" id="IPR018688">
    <property type="entry name" value="PpoB2-like"/>
</dbReference>
<feature type="transmembrane region" description="Helical" evidence="1">
    <location>
        <begin position="159"/>
        <end position="177"/>
    </location>
</feature>
<feature type="transmembrane region" description="Helical" evidence="1">
    <location>
        <begin position="213"/>
        <end position="237"/>
    </location>
</feature>
<feature type="transmembrane region" description="Helical" evidence="1">
    <location>
        <begin position="116"/>
        <end position="139"/>
    </location>
</feature>
<proteinExistence type="predicted"/>
<dbReference type="KEGG" id="tpro:Ga0080559_TMP3161"/>
<evidence type="ECO:0000313" key="3">
    <source>
        <dbReference type="Proteomes" id="UP000186559"/>
    </source>
</evidence>
<evidence type="ECO:0000313" key="2">
    <source>
        <dbReference type="EMBL" id="APX23957.1"/>
    </source>
</evidence>
<evidence type="ECO:0000256" key="1">
    <source>
        <dbReference type="SAM" id="Phobius"/>
    </source>
</evidence>
<reference evidence="2 3" key="1">
    <citation type="submission" date="2016-03" db="EMBL/GenBank/DDBJ databases">
        <title>Deep-sea bacteria in the southern Pacific.</title>
        <authorList>
            <person name="Tang K."/>
        </authorList>
    </citation>
    <scope>NUCLEOTIDE SEQUENCE [LARGE SCALE GENOMIC DNA]</scope>
    <source>
        <strain evidence="2 3">JLT2016</strain>
    </source>
</reference>
<feature type="transmembrane region" description="Helical" evidence="1">
    <location>
        <begin position="20"/>
        <end position="43"/>
    </location>
</feature>
<protein>
    <submittedName>
        <fullName evidence="2">Putative metal-binding integral membrane protein</fullName>
    </submittedName>
</protein>
<dbReference type="AlphaFoldDB" id="A0A1U7D709"/>
<feature type="transmembrane region" description="Helical" evidence="1">
    <location>
        <begin position="74"/>
        <end position="104"/>
    </location>
</feature>
<dbReference type="EMBL" id="CP014796">
    <property type="protein sequence ID" value="APX23957.1"/>
    <property type="molecule type" value="Genomic_DNA"/>
</dbReference>
<dbReference type="RefSeq" id="WP_076623879.1">
    <property type="nucleotide sequence ID" value="NZ_BMEW01000001.1"/>
</dbReference>
<gene>
    <name evidence="2" type="ORF">Ga0080559_TMP3161</name>
</gene>
<keyword evidence="1" id="KW-0472">Membrane</keyword>
<keyword evidence="1" id="KW-1133">Transmembrane helix</keyword>
<dbReference type="Pfam" id="PF09948">
    <property type="entry name" value="PpoB2"/>
    <property type="match status" value="1"/>
</dbReference>
<name>A0A1U7D709_9RHOB</name>
<feature type="transmembrane region" description="Helical" evidence="1">
    <location>
        <begin position="257"/>
        <end position="276"/>
    </location>
</feature>
<dbReference type="STRING" id="1229727.Ga0080559_TMP3161"/>